<accession>A0A484YBL2</accession>
<dbReference type="Proteomes" id="UP000372890">
    <property type="component" value="Unassembled WGS sequence"/>
</dbReference>
<dbReference type="InterPro" id="IPR018110">
    <property type="entry name" value="Mandel_Rmase/mucon_lact_enz_CS"/>
</dbReference>
<evidence type="ECO:0000313" key="2">
    <source>
        <dbReference type="EMBL" id="VFS32523.1"/>
    </source>
</evidence>
<proteinExistence type="predicted"/>
<dbReference type="PANTHER" id="PTHR48080">
    <property type="entry name" value="D-GALACTONATE DEHYDRATASE-RELATED"/>
    <property type="match status" value="1"/>
</dbReference>
<dbReference type="Gene3D" id="3.20.20.120">
    <property type="entry name" value="Enolase-like C-terminal domain"/>
    <property type="match status" value="1"/>
</dbReference>
<dbReference type="InterPro" id="IPR034593">
    <property type="entry name" value="DgoD-like"/>
</dbReference>
<dbReference type="AlphaFoldDB" id="A0A484YBL2"/>
<dbReference type="SUPFAM" id="SSF51604">
    <property type="entry name" value="Enolase C-terminal domain-like"/>
    <property type="match status" value="1"/>
</dbReference>
<gene>
    <name evidence="2" type="primary">rspA_3</name>
    <name evidence="2" type="ORF">NCTC9001_04432</name>
</gene>
<protein>
    <submittedName>
        <fullName evidence="2">Starvation sensing protein RspA</fullName>
    </submittedName>
</protein>
<dbReference type="GO" id="GO:0009063">
    <property type="term" value="P:amino acid catabolic process"/>
    <property type="evidence" value="ECO:0007669"/>
    <property type="project" value="InterPro"/>
</dbReference>
<dbReference type="FunFam" id="3.30.390.10:FF:000002">
    <property type="entry name" value="D-galactonate dehydratase family protein"/>
    <property type="match status" value="1"/>
</dbReference>
<name>A0A484YBL2_ECOLX</name>
<organism evidence="2 3">
    <name type="scientific">Escherichia coli</name>
    <dbReference type="NCBI Taxonomy" id="562"/>
    <lineage>
        <taxon>Bacteria</taxon>
        <taxon>Pseudomonadati</taxon>
        <taxon>Pseudomonadota</taxon>
        <taxon>Gammaproteobacteria</taxon>
        <taxon>Enterobacterales</taxon>
        <taxon>Enterobacteriaceae</taxon>
        <taxon>Escherichia</taxon>
    </lineage>
</organism>
<reference evidence="2 3" key="1">
    <citation type="submission" date="2019-03" db="EMBL/GenBank/DDBJ databases">
        <authorList>
            <consortium name="Pathogen Informatics"/>
        </authorList>
    </citation>
    <scope>NUCLEOTIDE SEQUENCE [LARGE SCALE GENOMIC DNA]</scope>
    <source>
        <strain evidence="2 3">NCTC9001</strain>
    </source>
</reference>
<dbReference type="Pfam" id="PF02746">
    <property type="entry name" value="MR_MLE_N"/>
    <property type="match status" value="1"/>
</dbReference>
<evidence type="ECO:0000313" key="3">
    <source>
        <dbReference type="Proteomes" id="UP000372890"/>
    </source>
</evidence>
<dbReference type="GO" id="GO:0000287">
    <property type="term" value="F:magnesium ion binding"/>
    <property type="evidence" value="ECO:0007669"/>
    <property type="project" value="UniProtKB-ARBA"/>
</dbReference>
<dbReference type="InterPro" id="IPR029017">
    <property type="entry name" value="Enolase-like_N"/>
</dbReference>
<dbReference type="PROSITE" id="PS00908">
    <property type="entry name" value="MR_MLE_1"/>
    <property type="match status" value="1"/>
</dbReference>
<dbReference type="InterPro" id="IPR013341">
    <property type="entry name" value="Mandelate_racemase_N_dom"/>
</dbReference>
<feature type="domain" description="Mandelate racemase/muconate lactonizing enzyme N-terminal" evidence="1">
    <location>
        <begin position="12"/>
        <end position="110"/>
    </location>
</feature>
<evidence type="ECO:0000259" key="1">
    <source>
        <dbReference type="Pfam" id="PF02746"/>
    </source>
</evidence>
<dbReference type="Gene3D" id="3.30.390.10">
    <property type="entry name" value="Enolase-like, N-terminal domain"/>
    <property type="match status" value="1"/>
</dbReference>
<dbReference type="PANTHER" id="PTHR48080:SF6">
    <property type="entry name" value="STARVATION-SENSING PROTEIN RSPA"/>
    <property type="match status" value="1"/>
</dbReference>
<sequence>MKIIAVDVFVTCPGRNFVTLKITTESGLCGLGDATLNGRELSVASYLKDHLCPQLIGRDASRIEDIWQFFYKGAYWRRGPVTMSAISAIDMALWDIKAKAANMPLYQLLGGASREGVMVYCHTTGRTIDEVLEDYAKHQQMGFKGDSCAVWCTGYANHLWSGEGQRTGV</sequence>
<dbReference type="InterPro" id="IPR036849">
    <property type="entry name" value="Enolase-like_C_sf"/>
</dbReference>
<dbReference type="EMBL" id="CAADIS010000005">
    <property type="protein sequence ID" value="VFS32523.1"/>
    <property type="molecule type" value="Genomic_DNA"/>
</dbReference>
<dbReference type="SUPFAM" id="SSF54826">
    <property type="entry name" value="Enolase N-terminal domain-like"/>
    <property type="match status" value="1"/>
</dbReference>